<organism evidence="4 5">
    <name type="scientific">Pseudomonas putida</name>
    <name type="common">Arthrobacter siderocapsulatus</name>
    <dbReference type="NCBI Taxonomy" id="303"/>
    <lineage>
        <taxon>Bacteria</taxon>
        <taxon>Pseudomonadati</taxon>
        <taxon>Pseudomonadota</taxon>
        <taxon>Gammaproteobacteria</taxon>
        <taxon>Pseudomonadales</taxon>
        <taxon>Pseudomonadaceae</taxon>
        <taxon>Pseudomonas</taxon>
    </lineage>
</organism>
<evidence type="ECO:0000259" key="3">
    <source>
        <dbReference type="Pfam" id="PF20249"/>
    </source>
</evidence>
<accession>A0A1Q9R9I2</accession>
<name>A0A1Q9R9I2_PSEPU</name>
<dbReference type="EMBL" id="MKZO01000009">
    <property type="protein sequence ID" value="OLS63962.1"/>
    <property type="molecule type" value="Genomic_DNA"/>
</dbReference>
<proteinExistence type="predicted"/>
<protein>
    <recommendedName>
        <fullName evidence="3">Toxin VasX N-terminal region domain-containing protein</fullName>
    </recommendedName>
</protein>
<dbReference type="CDD" id="cd20707">
    <property type="entry name" value="MIX_III"/>
    <property type="match status" value="1"/>
</dbReference>
<dbReference type="NCBIfam" id="NF041559">
    <property type="entry name" value="BTH_I2691_fam"/>
    <property type="match status" value="1"/>
</dbReference>
<feature type="transmembrane region" description="Helical" evidence="2">
    <location>
        <begin position="837"/>
        <end position="856"/>
    </location>
</feature>
<dbReference type="Pfam" id="PF20249">
    <property type="entry name" value="VasX_N"/>
    <property type="match status" value="1"/>
</dbReference>
<reference evidence="4 5" key="1">
    <citation type="submission" date="2016-10" db="EMBL/GenBank/DDBJ databases">
        <title>Genome Sequence of Pseudomonas putida GM4FR.</title>
        <authorList>
            <person name="Poehlein A."/>
            <person name="Wemheuer F."/>
            <person name="Hollensteiner J."/>
            <person name="Wemheuer B."/>
        </authorList>
    </citation>
    <scope>NUCLEOTIDE SEQUENCE [LARGE SCALE GENOMIC DNA]</scope>
    <source>
        <strain evidence="4 5">GM4FR</strain>
    </source>
</reference>
<dbReference type="InterPro" id="IPR046864">
    <property type="entry name" value="VasX_N"/>
</dbReference>
<dbReference type="AlphaFoldDB" id="A0A1Q9R9I2"/>
<evidence type="ECO:0000313" key="5">
    <source>
        <dbReference type="Proteomes" id="UP000186736"/>
    </source>
</evidence>
<dbReference type="RefSeq" id="WP_075802074.1">
    <property type="nucleotide sequence ID" value="NZ_MKZO01000009.1"/>
</dbReference>
<keyword evidence="2" id="KW-0812">Transmembrane</keyword>
<comment type="caution">
    <text evidence="4">The sequence shown here is derived from an EMBL/GenBank/DDBJ whole genome shotgun (WGS) entry which is preliminary data.</text>
</comment>
<dbReference type="OrthoDB" id="7006603at2"/>
<sequence length="1051" mass="116385">MSTNLHSAICEARPVPLRTCRACERVGLPILPLRAAYAPEPWHTQALPLTQGSDAKAVPLRANQPRILRRGFLYVLLDKKEWQAYQITPEGALRQVPPYQTSREEPLPLAMACVKQNHDIPASFINFDTKKYTTAWLAIANDPWPKQVLDRYRHGGMVDGISLEERFYKLDLKTAREDPASIGFAMTEHELQMEKVLEYAQPMAGDFYSVHGFYGRNHRLNALRNHVRTVIQREKLANGVLALVLPDPIGMVQECNAQRMVRYQQMLEWRAEPQRSFEHLTSQALLGIRGFQAERAKKLAAAEASARDEHARYRNEVNIAGKSVLPRVDVEAETERLIPGMQEDAAERLGDRYDEKARADFQRNFDKNLAAWQRLIDEAGELYVSHFESPAFQLATRLDYHEKNDESVMAFICLIGHCLAGGPTGLIDEEKLEATQQLWKRQLEDQGSLLHQALHAKDPDIIEQLHTALSDDERTRIYHGIKTLITTERGTKFMKDSVKMAGGQLLGGAGTASNVLGKHISEHTRALVGHLHREAWLRFSGVEVTQVTVALKVGEYLTLLNETLYEGTERHLAKLNEKFRNPAAGKVRAMLLSGHFTPALADLDDKLIYVKLWTMESAEALSARLEKLRDGVGDGIDDALRPVSIDTGALKGGMQDFARQLSLNADVARLYVRDTMSSMRNAALRGAEGAFNLGLALGSLWFLQDALRNTYKNMVEAFGDERPEAVAAFMSASVGNLGVAVELVGGSIQLFRPEWKINVHTRTGLEPVKLGGRILQFGSAIAAVATAVEGLQYSMAARRTHDVGDHAARNEYIWASTAAAVSAGLGVAGSIGTTSVLLGPLAVAVFFGFVAFGLAVRAKEKESQPLELWARHSLWGLPRKHRRWTNWQEMDTAIGALNAALLGLDADLEVTYVVHRPTPEVLAHGGTIDYRITLPGYSADKSRYEWALRAYQPGDSSGDIIVGGRDDGVDEPLPAPASGPVPGSEPRTSAPVILHDTESKTVKIRGSFAYWGALDFHAMELEVSYWPDKSDESGVARLIVIEDKIPKRAKG</sequence>
<feature type="region of interest" description="Disordered" evidence="1">
    <location>
        <begin position="965"/>
        <end position="990"/>
    </location>
</feature>
<evidence type="ECO:0000256" key="1">
    <source>
        <dbReference type="SAM" id="MobiDB-lite"/>
    </source>
</evidence>
<keyword evidence="2" id="KW-1133">Transmembrane helix</keyword>
<evidence type="ECO:0000313" key="4">
    <source>
        <dbReference type="EMBL" id="OLS63962.1"/>
    </source>
</evidence>
<evidence type="ECO:0000256" key="2">
    <source>
        <dbReference type="SAM" id="Phobius"/>
    </source>
</evidence>
<keyword evidence="2" id="KW-0472">Membrane</keyword>
<dbReference type="Proteomes" id="UP000186736">
    <property type="component" value="Unassembled WGS sequence"/>
</dbReference>
<dbReference type="InterPro" id="IPR048126">
    <property type="entry name" value="Toxin_VasX"/>
</dbReference>
<feature type="domain" description="Toxin VasX N-terminal region" evidence="3">
    <location>
        <begin position="20"/>
        <end position="153"/>
    </location>
</feature>
<gene>
    <name evidence="4" type="ORF">PSEMO_10300</name>
</gene>